<proteinExistence type="predicted"/>
<dbReference type="PANTHER" id="PTHR10900">
    <property type="entry name" value="PERIOSTIN-RELATED"/>
    <property type="match status" value="1"/>
</dbReference>
<evidence type="ECO:0000256" key="1">
    <source>
        <dbReference type="SAM" id="SignalP"/>
    </source>
</evidence>
<dbReference type="FunFam" id="2.30.180.10:FF:000032">
    <property type="entry name" value="Fasciclin domain-containing protein, putative"/>
    <property type="match status" value="1"/>
</dbReference>
<dbReference type="Proteomes" id="UP000789390">
    <property type="component" value="Unassembled WGS sequence"/>
</dbReference>
<dbReference type="InterPro" id="IPR000782">
    <property type="entry name" value="FAS1_domain"/>
</dbReference>
<dbReference type="Pfam" id="PF02469">
    <property type="entry name" value="Fasciclin"/>
    <property type="match status" value="2"/>
</dbReference>
<dbReference type="GO" id="GO:0050839">
    <property type="term" value="F:cell adhesion molecule binding"/>
    <property type="evidence" value="ECO:0007669"/>
    <property type="project" value="TreeGrafter"/>
</dbReference>
<feature type="chain" id="PRO_5035269455" description="FAS1 domain-containing protein" evidence="1">
    <location>
        <begin position="21"/>
        <end position="340"/>
    </location>
</feature>
<dbReference type="GO" id="GO:0005615">
    <property type="term" value="C:extracellular space"/>
    <property type="evidence" value="ECO:0007669"/>
    <property type="project" value="TreeGrafter"/>
</dbReference>
<evidence type="ECO:0000313" key="3">
    <source>
        <dbReference type="EMBL" id="CAH0100396.1"/>
    </source>
</evidence>
<dbReference type="Gene3D" id="2.30.180.10">
    <property type="entry name" value="FAS1 domain"/>
    <property type="match status" value="2"/>
</dbReference>
<feature type="signal peptide" evidence="1">
    <location>
        <begin position="1"/>
        <end position="20"/>
    </location>
</feature>
<feature type="domain" description="FAS1" evidence="2">
    <location>
        <begin position="189"/>
        <end position="318"/>
    </location>
</feature>
<evidence type="ECO:0000313" key="4">
    <source>
        <dbReference type="Proteomes" id="UP000789390"/>
    </source>
</evidence>
<name>A0A8J2RD03_9CRUS</name>
<gene>
    <name evidence="3" type="ORF">DGAL_LOCUS2626</name>
</gene>
<dbReference type="GO" id="GO:0007155">
    <property type="term" value="P:cell adhesion"/>
    <property type="evidence" value="ECO:0007669"/>
    <property type="project" value="TreeGrafter"/>
</dbReference>
<dbReference type="InterPro" id="IPR036378">
    <property type="entry name" value="FAS1_dom_sf"/>
</dbReference>
<dbReference type="PROSITE" id="PS50213">
    <property type="entry name" value="FAS1"/>
    <property type="match status" value="2"/>
</dbReference>
<dbReference type="InterPro" id="IPR050904">
    <property type="entry name" value="Adhesion/Biosynth-related"/>
</dbReference>
<dbReference type="EMBL" id="CAKKLH010000035">
    <property type="protein sequence ID" value="CAH0100396.1"/>
    <property type="molecule type" value="Genomic_DNA"/>
</dbReference>
<sequence>MSKFLAASFAVLIFVVATLAHTPRYTKRSNPSEYAVLGNILQVLDENGLTTFLDLAFKTGVAETFEANISPLLGIPLFAPTNDAFADLDPNQFNNLLNNPQKLKALINYHTNSHLPQIISAIKVEANFLRTNERTVQETGASNEPIRYNKYGKEGEILTVNGALRLKTLNASNGVIYVIDRVLEIPPLVNSFFEVLKRNGNFTILLAAFTDVGFVSRVTTGPFTLFAPTDAAFKRLPHDVLGYYFTHPDEFLVEVIRNHWVSGTFYSRGLTNGPIPVFSGGTVDVGVSSGGITFGGANVIKADLTSTQGVVHVIDEVILKTNKNMADAYDYPDNNKQRFY</sequence>
<feature type="domain" description="FAS1" evidence="2">
    <location>
        <begin position="37"/>
        <end position="183"/>
    </location>
</feature>
<accession>A0A8J2RD03</accession>
<dbReference type="GO" id="GO:0030198">
    <property type="term" value="P:extracellular matrix organization"/>
    <property type="evidence" value="ECO:0007669"/>
    <property type="project" value="TreeGrafter"/>
</dbReference>
<evidence type="ECO:0000259" key="2">
    <source>
        <dbReference type="PROSITE" id="PS50213"/>
    </source>
</evidence>
<dbReference type="SMART" id="SM00554">
    <property type="entry name" value="FAS1"/>
    <property type="match status" value="2"/>
</dbReference>
<comment type="caution">
    <text evidence="3">The sequence shown here is derived from an EMBL/GenBank/DDBJ whole genome shotgun (WGS) entry which is preliminary data.</text>
</comment>
<dbReference type="AlphaFoldDB" id="A0A8J2RD03"/>
<protein>
    <recommendedName>
        <fullName evidence="2">FAS1 domain-containing protein</fullName>
    </recommendedName>
</protein>
<reference evidence="3" key="1">
    <citation type="submission" date="2021-11" db="EMBL/GenBank/DDBJ databases">
        <authorList>
            <person name="Schell T."/>
        </authorList>
    </citation>
    <scope>NUCLEOTIDE SEQUENCE</scope>
    <source>
        <strain evidence="3">M5</strain>
    </source>
</reference>
<dbReference type="PANTHER" id="PTHR10900:SF120">
    <property type="entry name" value="MUCIN-5AC-RELATED"/>
    <property type="match status" value="1"/>
</dbReference>
<dbReference type="SUPFAM" id="SSF82153">
    <property type="entry name" value="FAS1 domain"/>
    <property type="match status" value="2"/>
</dbReference>
<organism evidence="3 4">
    <name type="scientific">Daphnia galeata</name>
    <dbReference type="NCBI Taxonomy" id="27404"/>
    <lineage>
        <taxon>Eukaryota</taxon>
        <taxon>Metazoa</taxon>
        <taxon>Ecdysozoa</taxon>
        <taxon>Arthropoda</taxon>
        <taxon>Crustacea</taxon>
        <taxon>Branchiopoda</taxon>
        <taxon>Diplostraca</taxon>
        <taxon>Cladocera</taxon>
        <taxon>Anomopoda</taxon>
        <taxon>Daphniidae</taxon>
        <taxon>Daphnia</taxon>
    </lineage>
</organism>
<dbReference type="GO" id="GO:0031012">
    <property type="term" value="C:extracellular matrix"/>
    <property type="evidence" value="ECO:0007669"/>
    <property type="project" value="TreeGrafter"/>
</dbReference>
<keyword evidence="1" id="KW-0732">Signal</keyword>
<dbReference type="OrthoDB" id="286301at2759"/>
<keyword evidence="4" id="KW-1185">Reference proteome</keyword>